<proteinExistence type="predicted"/>
<organism evidence="1 2">
    <name type="scientific">Colocasia esculenta</name>
    <name type="common">Wild taro</name>
    <name type="synonym">Arum esculentum</name>
    <dbReference type="NCBI Taxonomy" id="4460"/>
    <lineage>
        <taxon>Eukaryota</taxon>
        <taxon>Viridiplantae</taxon>
        <taxon>Streptophyta</taxon>
        <taxon>Embryophyta</taxon>
        <taxon>Tracheophyta</taxon>
        <taxon>Spermatophyta</taxon>
        <taxon>Magnoliopsida</taxon>
        <taxon>Liliopsida</taxon>
        <taxon>Araceae</taxon>
        <taxon>Aroideae</taxon>
        <taxon>Colocasieae</taxon>
        <taxon>Colocasia</taxon>
    </lineage>
</organism>
<evidence type="ECO:0000313" key="1">
    <source>
        <dbReference type="EMBL" id="MQM23035.1"/>
    </source>
</evidence>
<evidence type="ECO:0000313" key="2">
    <source>
        <dbReference type="Proteomes" id="UP000652761"/>
    </source>
</evidence>
<comment type="caution">
    <text evidence="1">The sequence shown here is derived from an EMBL/GenBank/DDBJ whole genome shotgun (WGS) entry which is preliminary data.</text>
</comment>
<sequence length="100" mass="10823">MRITGGAHTQSRPVTAIGRRAQLDVRSPPQPTISPIPRFFGSSDSLDYANCWRSPQAESPSQSDRRSCLTQCEISFLGCGYGCPNIADIVTPSGLFPPLQ</sequence>
<protein>
    <submittedName>
        <fullName evidence="1">Uncharacterized protein</fullName>
    </submittedName>
</protein>
<accession>A0A843XW93</accession>
<dbReference type="AlphaFoldDB" id="A0A843XW93"/>
<gene>
    <name evidence="1" type="ORF">Taro_056096</name>
</gene>
<reference evidence="1" key="1">
    <citation type="submission" date="2017-07" db="EMBL/GenBank/DDBJ databases">
        <title>Taro Niue Genome Assembly and Annotation.</title>
        <authorList>
            <person name="Atibalentja N."/>
            <person name="Keating K."/>
            <person name="Fields C.J."/>
        </authorList>
    </citation>
    <scope>NUCLEOTIDE SEQUENCE</scope>
    <source>
        <strain evidence="1">Niue_2</strain>
        <tissue evidence="1">Leaf</tissue>
    </source>
</reference>
<name>A0A843XW93_COLES</name>
<dbReference type="EMBL" id="NMUH01014802">
    <property type="protein sequence ID" value="MQM23035.1"/>
    <property type="molecule type" value="Genomic_DNA"/>
</dbReference>
<keyword evidence="2" id="KW-1185">Reference proteome</keyword>
<dbReference type="Proteomes" id="UP000652761">
    <property type="component" value="Unassembled WGS sequence"/>
</dbReference>